<feature type="transmembrane region" description="Helical" evidence="1">
    <location>
        <begin position="70"/>
        <end position="90"/>
    </location>
</feature>
<keyword evidence="3" id="KW-1185">Reference proteome</keyword>
<keyword evidence="1" id="KW-0812">Transmembrane</keyword>
<evidence type="ECO:0000256" key="1">
    <source>
        <dbReference type="SAM" id="Phobius"/>
    </source>
</evidence>
<keyword evidence="1" id="KW-1133">Transmembrane helix</keyword>
<keyword evidence="1" id="KW-0472">Membrane</keyword>
<dbReference type="AlphaFoldDB" id="A0A024FWQ4"/>
<proteinExistence type="predicted"/>
<accession>A0A024FWQ4</accession>
<evidence type="ECO:0000313" key="3">
    <source>
        <dbReference type="Proteomes" id="UP000053237"/>
    </source>
</evidence>
<evidence type="ECO:0000313" key="2">
    <source>
        <dbReference type="EMBL" id="CCI11530.1"/>
    </source>
</evidence>
<sequence length="129" mass="14720">MTFCVNLERNFSFSLRSNYRLSFAEFDTAIPKDMYILNVGRSCAKMALHAGFLLSNGYNIRLIKLIVKNAHTILIVVVPMTFLLALKLGYARRNASKLSTALILPFLNSTYIFRHCSQTVDGLTSRYRF</sequence>
<dbReference type="EMBL" id="CAIX01001165">
    <property type="protein sequence ID" value="CCI11530.1"/>
    <property type="molecule type" value="Genomic_DNA"/>
</dbReference>
<protein>
    <submittedName>
        <fullName evidence="2">Uncharacterized protein</fullName>
    </submittedName>
</protein>
<comment type="caution">
    <text evidence="2">The sequence shown here is derived from an EMBL/GenBank/DDBJ whole genome shotgun (WGS) entry which is preliminary data.</text>
</comment>
<reference evidence="2 3" key="1">
    <citation type="submission" date="2012-05" db="EMBL/GenBank/DDBJ databases">
        <title>Recombination and specialization in a pathogen metapopulation.</title>
        <authorList>
            <person name="Gardiner A."/>
            <person name="Kemen E."/>
            <person name="Schultz-Larsen T."/>
            <person name="MacLean D."/>
            <person name="Van Oosterhout C."/>
            <person name="Jones J.D.G."/>
        </authorList>
    </citation>
    <scope>NUCLEOTIDE SEQUENCE [LARGE SCALE GENOMIC DNA]</scope>
    <source>
        <strain evidence="2 3">Ac Nc2</strain>
    </source>
</reference>
<organism evidence="2 3">
    <name type="scientific">Albugo candida</name>
    <dbReference type="NCBI Taxonomy" id="65357"/>
    <lineage>
        <taxon>Eukaryota</taxon>
        <taxon>Sar</taxon>
        <taxon>Stramenopiles</taxon>
        <taxon>Oomycota</taxon>
        <taxon>Peronosporomycetes</taxon>
        <taxon>Albuginales</taxon>
        <taxon>Albuginaceae</taxon>
        <taxon>Albugo</taxon>
    </lineage>
</organism>
<dbReference type="Proteomes" id="UP000053237">
    <property type="component" value="Unassembled WGS sequence"/>
</dbReference>
<dbReference type="InParanoid" id="A0A024FWQ4"/>
<name>A0A024FWQ4_9STRA</name>
<gene>
    <name evidence="2" type="ORF">BN9_130790</name>
</gene>